<dbReference type="VEuPathDB" id="FungiDB:TREMEDRAFT_31230"/>
<dbReference type="Pfam" id="PF05236">
    <property type="entry name" value="TAF4"/>
    <property type="match status" value="1"/>
</dbReference>
<feature type="region of interest" description="Disordered" evidence="9">
    <location>
        <begin position="195"/>
        <end position="245"/>
    </location>
</feature>
<feature type="compositionally biased region" description="Basic and acidic residues" evidence="9">
    <location>
        <begin position="284"/>
        <end position="294"/>
    </location>
</feature>
<comment type="caution">
    <text evidence="11">The sequence shown here is derived from an EMBL/GenBank/DDBJ whole genome shotgun (WGS) entry which is preliminary data.</text>
</comment>
<organism evidence="11 12">
    <name type="scientific">Tremella mesenterica</name>
    <name type="common">Jelly fungus</name>
    <dbReference type="NCBI Taxonomy" id="5217"/>
    <lineage>
        <taxon>Eukaryota</taxon>
        <taxon>Fungi</taxon>
        <taxon>Dikarya</taxon>
        <taxon>Basidiomycota</taxon>
        <taxon>Agaricomycotina</taxon>
        <taxon>Tremellomycetes</taxon>
        <taxon>Tremellales</taxon>
        <taxon>Tremellaceae</taxon>
        <taxon>Tremella</taxon>
    </lineage>
</organism>
<gene>
    <name evidence="11" type="ORF">M231_03867</name>
</gene>
<keyword evidence="12" id="KW-1185">Reference proteome</keyword>
<dbReference type="EMBL" id="SDIL01000041">
    <property type="protein sequence ID" value="RXK38812.1"/>
    <property type="molecule type" value="Genomic_DNA"/>
</dbReference>
<dbReference type="AlphaFoldDB" id="A0A4Q1BME2"/>
<protein>
    <recommendedName>
        <fullName evidence="3">Transcription initiation factor TFIID subunit 4</fullName>
    </recommendedName>
    <alternativeName>
        <fullName evidence="8">TBP-associated factor 4</fullName>
    </alternativeName>
</protein>
<keyword evidence="5" id="KW-0804">Transcription</keyword>
<evidence type="ECO:0000256" key="9">
    <source>
        <dbReference type="SAM" id="MobiDB-lite"/>
    </source>
</evidence>
<reference evidence="11 12" key="1">
    <citation type="submission" date="2016-06" db="EMBL/GenBank/DDBJ databases">
        <title>Evolution of pathogenesis and genome organization in the Tremellales.</title>
        <authorList>
            <person name="Cuomo C."/>
            <person name="Litvintseva A."/>
            <person name="Heitman J."/>
            <person name="Chen Y."/>
            <person name="Sun S."/>
            <person name="Springer D."/>
            <person name="Dromer F."/>
            <person name="Young S."/>
            <person name="Zeng Q."/>
            <person name="Chapman S."/>
            <person name="Gujja S."/>
            <person name="Saif S."/>
            <person name="Birren B."/>
        </authorList>
    </citation>
    <scope>NUCLEOTIDE SEQUENCE [LARGE SCALE GENOMIC DNA]</scope>
    <source>
        <strain evidence="11 12">ATCC 28783</strain>
    </source>
</reference>
<dbReference type="InterPro" id="IPR007900">
    <property type="entry name" value="TAF4_C"/>
</dbReference>
<dbReference type="OrthoDB" id="21060at2759"/>
<feature type="compositionally biased region" description="Polar residues" evidence="9">
    <location>
        <begin position="390"/>
        <end position="399"/>
    </location>
</feature>
<accession>A0A4Q1BME2</accession>
<dbReference type="Proteomes" id="UP000289152">
    <property type="component" value="Unassembled WGS sequence"/>
</dbReference>
<evidence type="ECO:0000256" key="8">
    <source>
        <dbReference type="ARBA" id="ARBA00031747"/>
    </source>
</evidence>
<evidence type="ECO:0000256" key="4">
    <source>
        <dbReference type="ARBA" id="ARBA00023015"/>
    </source>
</evidence>
<keyword evidence="6" id="KW-0539">Nucleus</keyword>
<evidence type="ECO:0000256" key="7">
    <source>
        <dbReference type="ARBA" id="ARBA00025346"/>
    </source>
</evidence>
<dbReference type="GO" id="GO:0006352">
    <property type="term" value="P:DNA-templated transcription initiation"/>
    <property type="evidence" value="ECO:0007669"/>
    <property type="project" value="InterPro"/>
</dbReference>
<dbReference type="CDD" id="cd08045">
    <property type="entry name" value="HFD_TAF4"/>
    <property type="match status" value="1"/>
</dbReference>
<dbReference type="InParanoid" id="A0A4Q1BME2"/>
<evidence type="ECO:0000256" key="2">
    <source>
        <dbReference type="ARBA" id="ARBA00006178"/>
    </source>
</evidence>
<name>A0A4Q1BME2_TREME</name>
<evidence type="ECO:0000313" key="12">
    <source>
        <dbReference type="Proteomes" id="UP000289152"/>
    </source>
</evidence>
<evidence type="ECO:0000256" key="5">
    <source>
        <dbReference type="ARBA" id="ARBA00023163"/>
    </source>
</evidence>
<comment type="subcellular location">
    <subcellularLocation>
        <location evidence="1">Nucleus</location>
    </subcellularLocation>
</comment>
<sequence length="399" mass="43276">MSTPVAAPTGLQTALVPPGSSTGGESSVGRKRSLSPQRDERAFKISRPTKELDLRAEEEAARRLNTGRGGGNWTFSGANSRAKRSDLFGPVVLRDRLAALGKEHGVTFDLEAMNFVAVAAESRIRAIIQSSIHAQQHRASTSHLHAPPLSSTGKPLWSHAIRSNPNAVMEALTRQNRDAEQTFRATRMDRLARETELARVRDRAEQSNEESGPSTPRADGTPTFGAGGTADKKRNTKKSARDVSAEVQIKMSNATALRQAGGRKQYAWMTNAPAISSNLKPKKPKTEEPTKVEATEPVTTEENIPEKGGIAKGKKKRKIAADVPEVTRRSIVVAKDQNGEKKVPDDKALTVVDLLWAMERDSGSKGVGSVDEVVQRVYARPGGPWGMEEPTTSQEPKKL</sequence>
<dbReference type="GO" id="GO:0005669">
    <property type="term" value="C:transcription factor TFIID complex"/>
    <property type="evidence" value="ECO:0007669"/>
    <property type="project" value="InterPro"/>
</dbReference>
<evidence type="ECO:0000256" key="3">
    <source>
        <dbReference type="ARBA" id="ARBA00017306"/>
    </source>
</evidence>
<proteinExistence type="inferred from homology"/>
<feature type="compositionally biased region" description="Basic and acidic residues" evidence="9">
    <location>
        <begin position="195"/>
        <end position="206"/>
    </location>
</feature>
<evidence type="ECO:0000259" key="10">
    <source>
        <dbReference type="Pfam" id="PF05236"/>
    </source>
</evidence>
<keyword evidence="4" id="KW-0805">Transcription regulation</keyword>
<comment type="similarity">
    <text evidence="2">Belongs to the TAF4 family.</text>
</comment>
<evidence type="ECO:0000256" key="1">
    <source>
        <dbReference type="ARBA" id="ARBA00004123"/>
    </source>
</evidence>
<feature type="region of interest" description="Disordered" evidence="9">
    <location>
        <begin position="276"/>
        <end position="322"/>
    </location>
</feature>
<feature type="region of interest" description="Disordered" evidence="9">
    <location>
        <begin position="380"/>
        <end position="399"/>
    </location>
</feature>
<evidence type="ECO:0000256" key="6">
    <source>
        <dbReference type="ARBA" id="ARBA00023242"/>
    </source>
</evidence>
<feature type="domain" description="Transcription initiation factor TFIID component TAF4 C-terminal" evidence="10">
    <location>
        <begin position="73"/>
        <end position="362"/>
    </location>
</feature>
<evidence type="ECO:0000313" key="11">
    <source>
        <dbReference type="EMBL" id="RXK38812.1"/>
    </source>
</evidence>
<feature type="region of interest" description="Disordered" evidence="9">
    <location>
        <begin position="1"/>
        <end position="43"/>
    </location>
</feature>
<comment type="function">
    <text evidence="7">Functions as a component of the DNA-binding general transcription factor complex TFIID. Binding of TFIID to a promoter (with or without TATA element) is the initial step in pre-initiation complex (PIC) formation. TFIID plays a key role in the regulation of gene expression by RNA polymerase II through different activities such as transcription activator interaction, core promoter recognition and selectivity, TFIIA and TFIIB interaction, chromatin modification (histone acetylation by TAF1), facilitation of DNA opening and initiation of transcription.</text>
</comment>